<dbReference type="InterPro" id="IPR043131">
    <property type="entry name" value="BCAT-like_N"/>
</dbReference>
<dbReference type="AlphaFoldDB" id="A0A8J3MXT6"/>
<gene>
    <name evidence="4" type="primary">dat</name>
    <name evidence="4" type="ORF">KSX_82160</name>
</gene>
<comment type="cofactor">
    <cofactor evidence="1">
        <name>pyridoxal 5'-phosphate</name>
        <dbReference type="ChEBI" id="CHEBI:597326"/>
    </cofactor>
</comment>
<evidence type="ECO:0000256" key="2">
    <source>
        <dbReference type="ARBA" id="ARBA00009320"/>
    </source>
</evidence>
<dbReference type="RefSeq" id="WP_220199120.1">
    <property type="nucleotide sequence ID" value="NZ_BNJF01000007.1"/>
</dbReference>
<dbReference type="PANTHER" id="PTHR42743:SF11">
    <property type="entry name" value="AMINODEOXYCHORISMATE LYASE"/>
    <property type="match status" value="1"/>
</dbReference>
<dbReference type="Proteomes" id="UP000612362">
    <property type="component" value="Unassembled WGS sequence"/>
</dbReference>
<protein>
    <submittedName>
        <fullName evidence="4">D-alanine aminotransferase</fullName>
    </submittedName>
</protein>
<dbReference type="InterPro" id="IPR036038">
    <property type="entry name" value="Aminotransferase-like"/>
</dbReference>
<dbReference type="InterPro" id="IPR050571">
    <property type="entry name" value="Class-IV_PLP-Dep_Aminotrnsfr"/>
</dbReference>
<evidence type="ECO:0000313" key="4">
    <source>
        <dbReference type="EMBL" id="GHO50053.1"/>
    </source>
</evidence>
<organism evidence="4 5">
    <name type="scientific">Ktedonospora formicarum</name>
    <dbReference type="NCBI Taxonomy" id="2778364"/>
    <lineage>
        <taxon>Bacteria</taxon>
        <taxon>Bacillati</taxon>
        <taxon>Chloroflexota</taxon>
        <taxon>Ktedonobacteria</taxon>
        <taxon>Ktedonobacterales</taxon>
        <taxon>Ktedonobacteraceae</taxon>
        <taxon>Ktedonospora</taxon>
    </lineage>
</organism>
<dbReference type="InterPro" id="IPR043132">
    <property type="entry name" value="BCAT-like_C"/>
</dbReference>
<dbReference type="Pfam" id="PF01063">
    <property type="entry name" value="Aminotran_4"/>
    <property type="match status" value="1"/>
</dbReference>
<dbReference type="EMBL" id="BNJF01000007">
    <property type="protein sequence ID" value="GHO50053.1"/>
    <property type="molecule type" value="Genomic_DNA"/>
</dbReference>
<keyword evidence="5" id="KW-1185">Reference proteome</keyword>
<accession>A0A8J3MXT6</accession>
<evidence type="ECO:0000256" key="1">
    <source>
        <dbReference type="ARBA" id="ARBA00001933"/>
    </source>
</evidence>
<dbReference type="Gene3D" id="3.30.470.10">
    <property type="match status" value="1"/>
</dbReference>
<sequence>MMDNNAFWYVDGRWVHPGEATISINDVAVLRSYCVFESLRTYERRPFHLNEHLQRLYRSAELIELDIPYTREEIASVVHQAIERNAYTHASLRLLVTGGVSEDGVLPGGKPVLAVLVTPLPERDMERFERGIKVITSRMERDMPEAKTSSYLAAMRALKEAQRRGASDALYLNSAGQVLEGTRSNFFVFRGDTLITPRAGVLLGITRQVILELAKNRFHIEERPILYEELSTVDEAFISSSSREITPVTHIDESPIGTGKVGPRAAELEQRFIEMISRGDF</sequence>
<dbReference type="GO" id="GO:0008483">
    <property type="term" value="F:transaminase activity"/>
    <property type="evidence" value="ECO:0007669"/>
    <property type="project" value="UniProtKB-KW"/>
</dbReference>
<dbReference type="Gene3D" id="3.20.10.10">
    <property type="entry name" value="D-amino Acid Aminotransferase, subunit A, domain 2"/>
    <property type="match status" value="1"/>
</dbReference>
<comment type="caution">
    <text evidence="4">The sequence shown here is derived from an EMBL/GenBank/DDBJ whole genome shotgun (WGS) entry which is preliminary data.</text>
</comment>
<evidence type="ECO:0000313" key="5">
    <source>
        <dbReference type="Proteomes" id="UP000612362"/>
    </source>
</evidence>
<keyword evidence="4" id="KW-0808">Transferase</keyword>
<comment type="similarity">
    <text evidence="2">Belongs to the class-IV pyridoxal-phosphate-dependent aminotransferase family.</text>
</comment>
<dbReference type="GO" id="GO:0008652">
    <property type="term" value="P:amino acid biosynthetic process"/>
    <property type="evidence" value="ECO:0007669"/>
    <property type="project" value="UniProtKB-ARBA"/>
</dbReference>
<name>A0A8J3MXT6_9CHLR</name>
<keyword evidence="3" id="KW-0663">Pyridoxal phosphate</keyword>
<proteinExistence type="inferred from homology"/>
<dbReference type="SUPFAM" id="SSF56752">
    <property type="entry name" value="D-aminoacid aminotransferase-like PLP-dependent enzymes"/>
    <property type="match status" value="1"/>
</dbReference>
<keyword evidence="4" id="KW-0032">Aminotransferase</keyword>
<dbReference type="GO" id="GO:0046394">
    <property type="term" value="P:carboxylic acid biosynthetic process"/>
    <property type="evidence" value="ECO:0007669"/>
    <property type="project" value="UniProtKB-ARBA"/>
</dbReference>
<dbReference type="FunFam" id="3.20.10.10:FF:000002">
    <property type="entry name" value="D-alanine aminotransferase"/>
    <property type="match status" value="1"/>
</dbReference>
<reference evidence="4" key="1">
    <citation type="submission" date="2020-10" db="EMBL/GenBank/DDBJ databases">
        <title>Taxonomic study of unclassified bacteria belonging to the class Ktedonobacteria.</title>
        <authorList>
            <person name="Yabe S."/>
            <person name="Wang C.M."/>
            <person name="Zheng Y."/>
            <person name="Sakai Y."/>
            <person name="Cavaletti L."/>
            <person name="Monciardini P."/>
            <person name="Donadio S."/>
        </authorList>
    </citation>
    <scope>NUCLEOTIDE SEQUENCE</scope>
    <source>
        <strain evidence="4">SOSP1-1</strain>
    </source>
</reference>
<dbReference type="InterPro" id="IPR001544">
    <property type="entry name" value="Aminotrans_IV"/>
</dbReference>
<evidence type="ECO:0000256" key="3">
    <source>
        <dbReference type="ARBA" id="ARBA00022898"/>
    </source>
</evidence>
<dbReference type="PANTHER" id="PTHR42743">
    <property type="entry name" value="AMINO-ACID AMINOTRANSFERASE"/>
    <property type="match status" value="1"/>
</dbReference>